<name>A0AAT9HLT6_9ACTN</name>
<gene>
    <name evidence="2" type="ORF">SHKM778_47080</name>
</gene>
<organism evidence="2">
    <name type="scientific">Streptomyces haneummycinicus</name>
    <dbReference type="NCBI Taxonomy" id="3074435"/>
    <lineage>
        <taxon>Bacteria</taxon>
        <taxon>Bacillati</taxon>
        <taxon>Actinomycetota</taxon>
        <taxon>Actinomycetes</taxon>
        <taxon>Kitasatosporales</taxon>
        <taxon>Streptomycetaceae</taxon>
        <taxon>Streptomyces</taxon>
    </lineage>
</organism>
<dbReference type="InterPro" id="IPR008490">
    <property type="entry name" value="Transposase_InsH_N"/>
</dbReference>
<accession>A0AAT9HLT6</accession>
<proteinExistence type="predicted"/>
<reference evidence="2" key="1">
    <citation type="submission" date="2024-06" db="EMBL/GenBank/DDBJ databases">
        <authorList>
            <consortium name="consrtm"/>
            <person name="Uemura M."/>
            <person name="Terahara T."/>
        </authorList>
    </citation>
    <scope>NUCLEOTIDE SEQUENCE</scope>
    <source>
        <strain evidence="2">KM77-8</strain>
    </source>
</reference>
<reference evidence="2" key="2">
    <citation type="submission" date="2024-07" db="EMBL/GenBank/DDBJ databases">
        <title>Streptomyces haneummycinica sp. nov., a new antibiotic-producing actinobacterium isolated from marine sediment.</title>
        <authorList>
            <person name="Uemura M."/>
            <person name="Hamada M."/>
            <person name="Hirano S."/>
            <person name="Kobayashi K."/>
            <person name="Ohshiro T."/>
            <person name="Kobayashi T."/>
            <person name="Terahara T."/>
        </authorList>
    </citation>
    <scope>NUCLEOTIDE SEQUENCE</scope>
    <source>
        <strain evidence="2">KM77-8</strain>
    </source>
</reference>
<protein>
    <recommendedName>
        <fullName evidence="1">Transposase InsH N-terminal domain-containing protein</fullName>
    </recommendedName>
</protein>
<dbReference type="PANTHER" id="PTHR35604">
    <property type="entry name" value="TRANSPOSASE INSH FOR INSERTION SEQUENCE ELEMENT IS5A-RELATED"/>
    <property type="match status" value="1"/>
</dbReference>
<dbReference type="AlphaFoldDB" id="A0AAT9HLT6"/>
<dbReference type="PANTHER" id="PTHR35604:SF2">
    <property type="entry name" value="TRANSPOSASE INSH FOR INSERTION SEQUENCE ELEMENT IS5A-RELATED"/>
    <property type="match status" value="1"/>
</dbReference>
<dbReference type="Pfam" id="PF05598">
    <property type="entry name" value="DUF772"/>
    <property type="match status" value="1"/>
</dbReference>
<evidence type="ECO:0000259" key="1">
    <source>
        <dbReference type="Pfam" id="PF05598"/>
    </source>
</evidence>
<evidence type="ECO:0000313" key="2">
    <source>
        <dbReference type="EMBL" id="BFO18320.1"/>
    </source>
</evidence>
<dbReference type="EMBL" id="AP035768">
    <property type="protein sequence ID" value="BFO18320.1"/>
    <property type="molecule type" value="Genomic_DNA"/>
</dbReference>
<sequence length="142" mass="15886">MARAGNPRGTAAMWVRDRLDGLFTDADFADWYPANGRRGLAPARLAHVSVLQYAENLTDRQAADTVRCRLDWKYCLGLDDPGFDFTVLSEFRDRVAEDDCAERLLALIVNRLAEAGLVSRRGRIRTIPPTCWQRCAASTGLN</sequence>
<feature type="domain" description="Transposase InsH N-terminal" evidence="1">
    <location>
        <begin position="19"/>
        <end position="94"/>
    </location>
</feature>